<evidence type="ECO:0000313" key="2">
    <source>
        <dbReference type="Proteomes" id="UP000479000"/>
    </source>
</evidence>
<gene>
    <name evidence="1" type="ORF">NTEN_LOCUS22751</name>
</gene>
<dbReference type="AlphaFoldDB" id="A0A6H5HLQ2"/>
<organism evidence="1 2">
    <name type="scientific">Nesidiocoris tenuis</name>
    <dbReference type="NCBI Taxonomy" id="355587"/>
    <lineage>
        <taxon>Eukaryota</taxon>
        <taxon>Metazoa</taxon>
        <taxon>Ecdysozoa</taxon>
        <taxon>Arthropoda</taxon>
        <taxon>Hexapoda</taxon>
        <taxon>Insecta</taxon>
        <taxon>Pterygota</taxon>
        <taxon>Neoptera</taxon>
        <taxon>Paraneoptera</taxon>
        <taxon>Hemiptera</taxon>
        <taxon>Heteroptera</taxon>
        <taxon>Panheteroptera</taxon>
        <taxon>Cimicomorpha</taxon>
        <taxon>Miridae</taxon>
        <taxon>Dicyphina</taxon>
        <taxon>Nesidiocoris</taxon>
    </lineage>
</organism>
<keyword evidence="2" id="KW-1185">Reference proteome</keyword>
<accession>A0A6H5HLQ2</accession>
<dbReference type="Proteomes" id="UP000479000">
    <property type="component" value="Unassembled WGS sequence"/>
</dbReference>
<name>A0A6H5HLQ2_9HEMI</name>
<protein>
    <submittedName>
        <fullName evidence="1">Uncharacterized protein</fullName>
    </submittedName>
</protein>
<dbReference type="EMBL" id="CADCXU010033674">
    <property type="protein sequence ID" value="CAB0019039.1"/>
    <property type="molecule type" value="Genomic_DNA"/>
</dbReference>
<reference evidence="1 2" key="1">
    <citation type="submission" date="2020-02" db="EMBL/GenBank/DDBJ databases">
        <authorList>
            <person name="Ferguson B K."/>
        </authorList>
    </citation>
    <scope>NUCLEOTIDE SEQUENCE [LARGE SCALE GENOMIC DNA]</scope>
</reference>
<sequence>MKPQCLQCALQFRWMWSARSSSDSHCFLSLILQHEDIQTSRRTHTAVPFPQRETFSAYFTPRSTFDALLKRAAAGVSVPLGTFSFASWRSCRTVAVQHGTMNFGVCSTEIIRPQCYAAAGSPQPGCSRASPRFCGRDNTVFPGNRDPATLSWRIPKSCQQRYLF</sequence>
<proteinExistence type="predicted"/>
<evidence type="ECO:0000313" key="1">
    <source>
        <dbReference type="EMBL" id="CAB0019039.1"/>
    </source>
</evidence>